<dbReference type="AlphaFoldDB" id="A0AAV5FQW3"/>
<protein>
    <recommendedName>
        <fullName evidence="4">F-box domain-containing protein</fullName>
    </recommendedName>
</protein>
<accession>A0AAV5FQW3</accession>
<reference evidence="2" key="1">
    <citation type="journal article" date="2018" name="DNA Res.">
        <title>Multiple hybrid de novo genome assembly of finger millet, an orphan allotetraploid crop.</title>
        <authorList>
            <person name="Hatakeyama M."/>
            <person name="Aluri S."/>
            <person name="Balachadran M.T."/>
            <person name="Sivarajan S.R."/>
            <person name="Patrignani A."/>
            <person name="Gruter S."/>
            <person name="Poveda L."/>
            <person name="Shimizu-Inatsugi R."/>
            <person name="Baeten J."/>
            <person name="Francoijs K.J."/>
            <person name="Nataraja K.N."/>
            <person name="Reddy Y.A.N."/>
            <person name="Phadnis S."/>
            <person name="Ravikumar R.L."/>
            <person name="Schlapbach R."/>
            <person name="Sreeman S.M."/>
            <person name="Shimizu K.K."/>
        </authorList>
    </citation>
    <scope>NUCLEOTIDE SEQUENCE</scope>
</reference>
<comment type="caution">
    <text evidence="2">The sequence shown here is derived from an EMBL/GenBank/DDBJ whole genome shotgun (WGS) entry which is preliminary data.</text>
</comment>
<reference evidence="2" key="2">
    <citation type="submission" date="2021-12" db="EMBL/GenBank/DDBJ databases">
        <title>Resequencing data analysis of finger millet.</title>
        <authorList>
            <person name="Hatakeyama M."/>
            <person name="Aluri S."/>
            <person name="Balachadran M.T."/>
            <person name="Sivarajan S.R."/>
            <person name="Poveda L."/>
            <person name="Shimizu-Inatsugi R."/>
            <person name="Schlapbach R."/>
            <person name="Sreeman S.M."/>
            <person name="Shimizu K.K."/>
        </authorList>
    </citation>
    <scope>NUCLEOTIDE SEQUENCE</scope>
</reference>
<evidence type="ECO:0000313" key="3">
    <source>
        <dbReference type="Proteomes" id="UP001054889"/>
    </source>
</evidence>
<evidence type="ECO:0000313" key="2">
    <source>
        <dbReference type="EMBL" id="GJN37248.1"/>
    </source>
</evidence>
<name>A0AAV5FQW3_ELECO</name>
<dbReference type="EMBL" id="BQKI01000094">
    <property type="protein sequence ID" value="GJN37221.1"/>
    <property type="molecule type" value="Genomic_DNA"/>
</dbReference>
<evidence type="ECO:0000313" key="1">
    <source>
        <dbReference type="EMBL" id="GJN37221.1"/>
    </source>
</evidence>
<dbReference type="Proteomes" id="UP001054889">
    <property type="component" value="Unassembled WGS sequence"/>
</dbReference>
<organism evidence="2 3">
    <name type="scientific">Eleusine coracana subsp. coracana</name>
    <dbReference type="NCBI Taxonomy" id="191504"/>
    <lineage>
        <taxon>Eukaryota</taxon>
        <taxon>Viridiplantae</taxon>
        <taxon>Streptophyta</taxon>
        <taxon>Embryophyta</taxon>
        <taxon>Tracheophyta</taxon>
        <taxon>Spermatophyta</taxon>
        <taxon>Magnoliopsida</taxon>
        <taxon>Liliopsida</taxon>
        <taxon>Poales</taxon>
        <taxon>Poaceae</taxon>
        <taxon>PACMAD clade</taxon>
        <taxon>Chloridoideae</taxon>
        <taxon>Cynodonteae</taxon>
        <taxon>Eleusininae</taxon>
        <taxon>Eleusine</taxon>
    </lineage>
</organism>
<proteinExistence type="predicted"/>
<evidence type="ECO:0008006" key="4">
    <source>
        <dbReference type="Google" id="ProtNLM"/>
    </source>
</evidence>
<gene>
    <name evidence="2" type="primary">gb26180</name>
    <name evidence="1" type="synonym">gb26152</name>
    <name evidence="1" type="ORF">PR202_gb26152</name>
    <name evidence="2" type="ORF">PR202_gb26180</name>
</gene>
<sequence>MAGEKAPRAFSIEELPGHLVGEVLTSGRLTAADLARLEATCRALRPLAEFAASKLCAARTAFAAMGPAARAELLDRCGGSWKKVLRFLQCVEQSSGTVHTSSGNVRILPSSPAIYNEKYNLVAFVRP</sequence>
<dbReference type="EMBL" id="BQKI01000094">
    <property type="protein sequence ID" value="GJN37248.1"/>
    <property type="molecule type" value="Genomic_DNA"/>
</dbReference>
<keyword evidence="3" id="KW-1185">Reference proteome</keyword>